<sequence>MIRKPAALKAGSTLGIIAPASPCGNPDFIARGKKTLEEMGFRVVLAPNALKSDRYLAGTDSERVADLHRMFLDPRIDGILCLRGGYGTLRLLRQINYRIIKSRPKVLVGYSDITALQLAIWQKAGLVTFSGPMLASDFGLEPGDFTVNHFYQALTSYHPLGPVPAAPGAMTHTIYPGRARGRLIGGNLSLVAATLGTPYEIDTRGAILFLEEVGEEPYRVDRMLRQLYLAGKLHKAAGVVFGEFVDCEAGDKSASFTCGEITADLFNRLKIPCFYGLGPGHGASKVTMPLGVKAQIDAGRCQLVIIEPAVVAPFK</sequence>
<evidence type="ECO:0000313" key="10">
    <source>
        <dbReference type="Proteomes" id="UP000297597"/>
    </source>
</evidence>
<proteinExistence type="inferred from homology"/>
<dbReference type="InterPro" id="IPR029062">
    <property type="entry name" value="Class_I_gatase-like"/>
</dbReference>
<dbReference type="GO" id="GO:0006508">
    <property type="term" value="P:proteolysis"/>
    <property type="evidence" value="ECO:0007669"/>
    <property type="project" value="UniProtKB-KW"/>
</dbReference>
<dbReference type="Gene3D" id="3.50.30.60">
    <property type="entry name" value="LD-carboxypeptidase A C-terminal domain-like"/>
    <property type="match status" value="1"/>
</dbReference>
<evidence type="ECO:0000256" key="2">
    <source>
        <dbReference type="ARBA" id="ARBA00022645"/>
    </source>
</evidence>
<keyword evidence="4 9" id="KW-0378">Hydrolase</keyword>
<organism evidence="9 10">
    <name type="scientific">Pelotomaculum propionicicum</name>
    <dbReference type="NCBI Taxonomy" id="258475"/>
    <lineage>
        <taxon>Bacteria</taxon>
        <taxon>Bacillati</taxon>
        <taxon>Bacillota</taxon>
        <taxon>Clostridia</taxon>
        <taxon>Eubacteriales</taxon>
        <taxon>Desulfotomaculaceae</taxon>
        <taxon>Pelotomaculum</taxon>
    </lineage>
</organism>
<comment type="caution">
    <text evidence="9">The sequence shown here is derived from an EMBL/GenBank/DDBJ whole genome shotgun (WGS) entry which is preliminary data.</text>
</comment>
<evidence type="ECO:0000256" key="6">
    <source>
        <dbReference type="PIRSR" id="PIRSR028757-1"/>
    </source>
</evidence>
<dbReference type="GO" id="GO:0008236">
    <property type="term" value="F:serine-type peptidase activity"/>
    <property type="evidence" value="ECO:0007669"/>
    <property type="project" value="UniProtKB-KW"/>
</dbReference>
<dbReference type="Pfam" id="PF17676">
    <property type="entry name" value="Peptidase_S66C"/>
    <property type="match status" value="1"/>
</dbReference>
<reference evidence="9 10" key="1">
    <citation type="journal article" date="2018" name="Environ. Microbiol.">
        <title>Novel energy conservation strategies and behaviour of Pelotomaculum schinkii driving syntrophic propionate catabolism.</title>
        <authorList>
            <person name="Hidalgo-Ahumada C.A.P."/>
            <person name="Nobu M.K."/>
            <person name="Narihiro T."/>
            <person name="Tamaki H."/>
            <person name="Liu W.T."/>
            <person name="Kamagata Y."/>
            <person name="Stams A.J.M."/>
            <person name="Imachi H."/>
            <person name="Sousa D.Z."/>
        </authorList>
    </citation>
    <scope>NUCLEOTIDE SEQUENCE [LARGE SCALE GENOMIC DNA]</scope>
    <source>
        <strain evidence="9 10">MGP</strain>
    </source>
</reference>
<protein>
    <submittedName>
        <fullName evidence="9">Putative murein peptide carboxypeptidase</fullName>
        <ecNumber evidence="9">3.4.16.-</ecNumber>
    </submittedName>
</protein>
<keyword evidence="3" id="KW-0645">Protease</keyword>
<dbReference type="InterPro" id="IPR027461">
    <property type="entry name" value="Carboxypeptidase_A_C_sf"/>
</dbReference>
<dbReference type="RefSeq" id="WP_243119763.1">
    <property type="nucleotide sequence ID" value="NZ_QFFZ01000011.1"/>
</dbReference>
<dbReference type="PIRSF" id="PIRSF028757">
    <property type="entry name" value="LD-carboxypeptidase"/>
    <property type="match status" value="1"/>
</dbReference>
<evidence type="ECO:0000256" key="3">
    <source>
        <dbReference type="ARBA" id="ARBA00022670"/>
    </source>
</evidence>
<dbReference type="InterPro" id="IPR040449">
    <property type="entry name" value="Peptidase_S66_N"/>
</dbReference>
<dbReference type="Proteomes" id="UP000297597">
    <property type="component" value="Unassembled WGS sequence"/>
</dbReference>
<dbReference type="SUPFAM" id="SSF141986">
    <property type="entry name" value="LD-carboxypeptidase A C-terminal domain-like"/>
    <property type="match status" value="1"/>
</dbReference>
<dbReference type="EC" id="3.4.16.-" evidence="9"/>
<name>A0A4Y7RSZ3_9FIRM</name>
<gene>
    <name evidence="9" type="primary">ykfA</name>
    <name evidence="9" type="ORF">Pmgp_01427</name>
</gene>
<evidence type="ECO:0000256" key="5">
    <source>
        <dbReference type="ARBA" id="ARBA00022825"/>
    </source>
</evidence>
<feature type="domain" description="LD-carboxypeptidase N-terminal" evidence="7">
    <location>
        <begin position="15"/>
        <end position="131"/>
    </location>
</feature>
<keyword evidence="5" id="KW-0720">Serine protease</keyword>
<accession>A0A4Y7RSZ3</accession>
<dbReference type="EMBL" id="QFFZ01000011">
    <property type="protein sequence ID" value="TEB11849.1"/>
    <property type="molecule type" value="Genomic_DNA"/>
</dbReference>
<evidence type="ECO:0000256" key="4">
    <source>
        <dbReference type="ARBA" id="ARBA00022801"/>
    </source>
</evidence>
<evidence type="ECO:0000259" key="8">
    <source>
        <dbReference type="Pfam" id="PF17676"/>
    </source>
</evidence>
<evidence type="ECO:0000259" key="7">
    <source>
        <dbReference type="Pfam" id="PF02016"/>
    </source>
</evidence>
<dbReference type="InterPro" id="IPR003507">
    <property type="entry name" value="S66_fam"/>
</dbReference>
<dbReference type="PANTHER" id="PTHR30237:SF2">
    <property type="entry name" value="MUREIN TETRAPEPTIDE CARBOXYPEPTIDASE"/>
    <property type="match status" value="1"/>
</dbReference>
<dbReference type="GO" id="GO:0004180">
    <property type="term" value="F:carboxypeptidase activity"/>
    <property type="evidence" value="ECO:0007669"/>
    <property type="project" value="UniProtKB-KW"/>
</dbReference>
<feature type="active site" description="Charge relay system" evidence="6">
    <location>
        <position position="211"/>
    </location>
</feature>
<dbReference type="PANTHER" id="PTHR30237">
    <property type="entry name" value="MURAMOYLTETRAPEPTIDE CARBOXYPEPTIDASE"/>
    <property type="match status" value="1"/>
</dbReference>
<feature type="domain" description="LD-carboxypeptidase C-terminal" evidence="8">
    <location>
        <begin position="180"/>
        <end position="296"/>
    </location>
</feature>
<feature type="active site" description="Nucleophile" evidence="6">
    <location>
        <position position="111"/>
    </location>
</feature>
<dbReference type="Gene3D" id="3.40.50.10740">
    <property type="entry name" value="Class I glutamine amidotransferase-like"/>
    <property type="match status" value="1"/>
</dbReference>
<dbReference type="AlphaFoldDB" id="A0A4Y7RSZ3"/>
<dbReference type="Pfam" id="PF02016">
    <property type="entry name" value="Peptidase_S66"/>
    <property type="match status" value="1"/>
</dbReference>
<dbReference type="InterPro" id="IPR040921">
    <property type="entry name" value="Peptidase_S66C"/>
</dbReference>
<dbReference type="CDD" id="cd07025">
    <property type="entry name" value="Peptidase_S66"/>
    <property type="match status" value="1"/>
</dbReference>
<dbReference type="InterPro" id="IPR027478">
    <property type="entry name" value="LdcA_N"/>
</dbReference>
<evidence type="ECO:0000256" key="1">
    <source>
        <dbReference type="ARBA" id="ARBA00010233"/>
    </source>
</evidence>
<feature type="active site" description="Charge relay system" evidence="6">
    <location>
        <position position="281"/>
    </location>
</feature>
<keyword evidence="2 9" id="KW-0121">Carboxypeptidase</keyword>
<keyword evidence="10" id="KW-1185">Reference proteome</keyword>
<evidence type="ECO:0000313" key="9">
    <source>
        <dbReference type="EMBL" id="TEB11849.1"/>
    </source>
</evidence>
<dbReference type="SUPFAM" id="SSF52317">
    <property type="entry name" value="Class I glutamine amidotransferase-like"/>
    <property type="match status" value="1"/>
</dbReference>
<comment type="similarity">
    <text evidence="1">Belongs to the peptidase S66 family.</text>
</comment>